<evidence type="ECO:0000259" key="9">
    <source>
        <dbReference type="PROSITE" id="PS51880"/>
    </source>
</evidence>
<dbReference type="SMART" id="SM00471">
    <property type="entry name" value="HDc"/>
    <property type="match status" value="1"/>
</dbReference>
<dbReference type="Pfam" id="PF19296">
    <property type="entry name" value="RelA_AH_RIS"/>
    <property type="match status" value="1"/>
</dbReference>
<dbReference type="GO" id="GO:0008893">
    <property type="term" value="F:guanosine-3',5'-bis(diphosphate) 3'-diphosphatase activity"/>
    <property type="evidence" value="ECO:0007669"/>
    <property type="project" value="TreeGrafter"/>
</dbReference>
<dbReference type="AlphaFoldDB" id="A0A368DPH3"/>
<dbReference type="PANTHER" id="PTHR21262:SF36">
    <property type="entry name" value="BIFUNCTIONAL (P)PPGPP SYNTHASE_HYDROLASE SPOT"/>
    <property type="match status" value="1"/>
</dbReference>
<organism evidence="10 11">
    <name type="scientific">PS1 clade bacterium</name>
    <dbReference type="NCBI Taxonomy" id="2175152"/>
    <lineage>
        <taxon>Bacteria</taxon>
        <taxon>Pseudomonadati</taxon>
        <taxon>Pseudomonadota</taxon>
        <taxon>Alphaproteobacteria</taxon>
        <taxon>PS1 clade</taxon>
    </lineage>
</organism>
<feature type="domain" description="ACT" evidence="7">
    <location>
        <begin position="634"/>
        <end position="708"/>
    </location>
</feature>
<dbReference type="InterPro" id="IPR006674">
    <property type="entry name" value="HD_domain"/>
</dbReference>
<dbReference type="GO" id="GO:0042594">
    <property type="term" value="P:response to starvation"/>
    <property type="evidence" value="ECO:0007669"/>
    <property type="project" value="TreeGrafter"/>
</dbReference>
<dbReference type="Gene3D" id="3.10.20.30">
    <property type="match status" value="1"/>
</dbReference>
<dbReference type="InterPro" id="IPR003607">
    <property type="entry name" value="HD/PDEase_dom"/>
</dbReference>
<dbReference type="Proteomes" id="UP000253570">
    <property type="component" value="Unassembled WGS sequence"/>
</dbReference>
<dbReference type="SMART" id="SM00954">
    <property type="entry name" value="RelA_SpoT"/>
    <property type="match status" value="1"/>
</dbReference>
<dbReference type="InterPro" id="IPR045865">
    <property type="entry name" value="ACT-like_dom_sf"/>
</dbReference>
<dbReference type="CDD" id="cd05399">
    <property type="entry name" value="NT_Rel-Spo_like"/>
    <property type="match status" value="1"/>
</dbReference>
<comment type="similarity">
    <text evidence="6">Belongs to the relA/spoT family.</text>
</comment>
<comment type="function">
    <text evidence="6">In eubacteria ppGpp (guanosine 3'-diphosphate 5'-diphosphate) is a mediator of the stringent response that coordinates a variety of cellular activities in response to changes in nutritional abundance.</text>
</comment>
<evidence type="ECO:0000256" key="6">
    <source>
        <dbReference type="RuleBase" id="RU003847"/>
    </source>
</evidence>
<reference evidence="10 11" key="1">
    <citation type="journal article" date="2018" name="Microbiome">
        <title>Fine metagenomic profile of the Mediterranean stratified and mixed water columns revealed by assembly and recruitment.</title>
        <authorList>
            <person name="Haro-Moreno J.M."/>
            <person name="Lopez-Perez M."/>
            <person name="De La Torre J.R."/>
            <person name="Picazo A."/>
            <person name="Camacho A."/>
            <person name="Rodriguez-Valera F."/>
        </authorList>
    </citation>
    <scope>NUCLEOTIDE SEQUENCE [LARGE SCALE GENOMIC DNA]</scope>
    <source>
        <strain evidence="10">MED-G57</strain>
    </source>
</reference>
<dbReference type="GO" id="GO:0015949">
    <property type="term" value="P:nucleobase-containing small molecule interconversion"/>
    <property type="evidence" value="ECO:0007669"/>
    <property type="project" value="UniProtKB-ARBA"/>
</dbReference>
<dbReference type="SUPFAM" id="SSF81271">
    <property type="entry name" value="TGS-like"/>
    <property type="match status" value="1"/>
</dbReference>
<dbReference type="EC" id="2.7.6.5" evidence="1"/>
<dbReference type="InterPro" id="IPR007685">
    <property type="entry name" value="RelA_SpoT"/>
</dbReference>
<dbReference type="InterPro" id="IPR012675">
    <property type="entry name" value="Beta-grasp_dom_sf"/>
</dbReference>
<evidence type="ECO:0000256" key="4">
    <source>
        <dbReference type="ARBA" id="ARBA00032407"/>
    </source>
</evidence>
<evidence type="ECO:0000313" key="10">
    <source>
        <dbReference type="EMBL" id="RCL73105.1"/>
    </source>
</evidence>
<dbReference type="PROSITE" id="PS51880">
    <property type="entry name" value="TGS"/>
    <property type="match status" value="1"/>
</dbReference>
<protein>
    <recommendedName>
        <fullName evidence="2">GTP pyrophosphokinase rsh</fullName>
        <ecNumber evidence="1">2.7.6.5</ecNumber>
    </recommendedName>
    <alternativeName>
        <fullName evidence="4">(p)ppGpp synthase</fullName>
    </alternativeName>
    <alternativeName>
        <fullName evidence="3">ATP:GTP 3'-pyrophosphotransferase</fullName>
    </alternativeName>
</protein>
<dbReference type="InterPro" id="IPR043519">
    <property type="entry name" value="NT_sf"/>
</dbReference>
<comment type="caution">
    <text evidence="10">The sequence shown here is derived from an EMBL/GenBank/DDBJ whole genome shotgun (WGS) entry which is preliminary data.</text>
</comment>
<evidence type="ECO:0000259" key="7">
    <source>
        <dbReference type="PROSITE" id="PS51671"/>
    </source>
</evidence>
<dbReference type="GO" id="GO:0008728">
    <property type="term" value="F:GTP diphosphokinase activity"/>
    <property type="evidence" value="ECO:0007669"/>
    <property type="project" value="UniProtKB-EC"/>
</dbReference>
<evidence type="ECO:0000256" key="1">
    <source>
        <dbReference type="ARBA" id="ARBA00013251"/>
    </source>
</evidence>
<dbReference type="FunFam" id="3.10.20.30:FF:000002">
    <property type="entry name" value="GTP pyrophosphokinase (RelA/SpoT)"/>
    <property type="match status" value="1"/>
</dbReference>
<dbReference type="InterPro" id="IPR002912">
    <property type="entry name" value="ACT_dom"/>
</dbReference>
<dbReference type="FunFam" id="1.10.3210.10:FF:000001">
    <property type="entry name" value="GTP pyrophosphokinase RelA"/>
    <property type="match status" value="1"/>
</dbReference>
<dbReference type="CDD" id="cd00077">
    <property type="entry name" value="HDc"/>
    <property type="match status" value="1"/>
</dbReference>
<dbReference type="PANTHER" id="PTHR21262">
    <property type="entry name" value="GUANOSINE-3',5'-BIS DIPHOSPHATE 3'-PYROPHOSPHOHYDROLASE"/>
    <property type="match status" value="1"/>
</dbReference>
<dbReference type="Pfam" id="PF13328">
    <property type="entry name" value="HD_4"/>
    <property type="match status" value="1"/>
</dbReference>
<evidence type="ECO:0000256" key="2">
    <source>
        <dbReference type="ARBA" id="ARBA00014315"/>
    </source>
</evidence>
<dbReference type="SUPFAM" id="SSF109604">
    <property type="entry name" value="HD-domain/PDEase-like"/>
    <property type="match status" value="1"/>
</dbReference>
<dbReference type="InterPro" id="IPR004811">
    <property type="entry name" value="RelA/Spo_fam"/>
</dbReference>
<feature type="domain" description="HD" evidence="8">
    <location>
        <begin position="45"/>
        <end position="144"/>
    </location>
</feature>
<dbReference type="FunFam" id="3.30.460.10:FF:000001">
    <property type="entry name" value="GTP pyrophosphokinase RelA"/>
    <property type="match status" value="1"/>
</dbReference>
<evidence type="ECO:0000313" key="11">
    <source>
        <dbReference type="Proteomes" id="UP000253570"/>
    </source>
</evidence>
<dbReference type="Gene3D" id="3.30.460.10">
    <property type="entry name" value="Beta Polymerase, domain 2"/>
    <property type="match status" value="1"/>
</dbReference>
<evidence type="ECO:0000259" key="8">
    <source>
        <dbReference type="PROSITE" id="PS51831"/>
    </source>
</evidence>
<feature type="domain" description="TGS" evidence="9">
    <location>
        <begin position="383"/>
        <end position="444"/>
    </location>
</feature>
<gene>
    <name evidence="10" type="ORF">DBW71_04715</name>
</gene>
<dbReference type="Gene3D" id="1.10.3210.10">
    <property type="entry name" value="Hypothetical protein af1432"/>
    <property type="match status" value="1"/>
</dbReference>
<dbReference type="PROSITE" id="PS51831">
    <property type="entry name" value="HD"/>
    <property type="match status" value="1"/>
</dbReference>
<dbReference type="Pfam" id="PF02824">
    <property type="entry name" value="TGS"/>
    <property type="match status" value="1"/>
</dbReference>
<dbReference type="PROSITE" id="PS51671">
    <property type="entry name" value="ACT"/>
    <property type="match status" value="1"/>
</dbReference>
<name>A0A368DPH3_9PROT</name>
<dbReference type="Pfam" id="PF04607">
    <property type="entry name" value="RelA_SpoT"/>
    <property type="match status" value="1"/>
</dbReference>
<dbReference type="Pfam" id="PF13291">
    <property type="entry name" value="ACT_4"/>
    <property type="match status" value="1"/>
</dbReference>
<dbReference type="Gene3D" id="3.30.70.260">
    <property type="match status" value="1"/>
</dbReference>
<dbReference type="NCBIfam" id="TIGR00691">
    <property type="entry name" value="spoT_relA"/>
    <property type="match status" value="1"/>
</dbReference>
<evidence type="ECO:0000256" key="3">
    <source>
        <dbReference type="ARBA" id="ARBA00029754"/>
    </source>
</evidence>
<evidence type="ECO:0000256" key="5">
    <source>
        <dbReference type="ARBA" id="ARBA00048244"/>
    </source>
</evidence>
<dbReference type="GO" id="GO:0005886">
    <property type="term" value="C:plasma membrane"/>
    <property type="evidence" value="ECO:0007669"/>
    <property type="project" value="TreeGrafter"/>
</dbReference>
<proteinExistence type="inferred from homology"/>
<dbReference type="CDD" id="cd01668">
    <property type="entry name" value="TGS_RSH"/>
    <property type="match status" value="1"/>
</dbReference>
<sequence>MLTENQLIDSICEYNPSTNKVLINKAFSLAENAHQNQKRISGDPYISHPLEVAKILTEYKLDDSTIITALLHDTIEDTDLTLGEVKKQFGAEIADLVDGLTKIGKLNLFTKEAEQAENFRKLILAMSNDVRVLIVKLADRLHNMRTINYLPQDKRLVIAKETIEIYAPLSGRLGIQSLKEELEELSFEVINSKARKVILEKLHSLASDSSELISGIQKELSKEILKHKIKFSIEGREKKPYSIWHKMERKSISLEQLSDIYGFRIILNSIDDCYRIIGIVHQKWNAIPGRFKDYISTPKINDYQSIHTTILGPENNRIELQIRTSDMHDVAERGVAAHRNYKDKSLDKEKHTYPWLEDLLEMLEQGESSEDFLENTKLELFQDQVFCFTPKGRIIALPPRATPIDFAFEVHTDIGMKCIGCRINGINSPLYTELLNGDEIQIITDEKSLPPMAWEKIAMTGKAKLAIRRINKEKIKNQYSELGKEILDKHIKVYAKVKKIDNMKDFCSRFGLNSIDDFYSKVGRGEINHEMILKAFSKLKILDNSEEMNLENDIQVNGLSIPVRGFDRNIPFRFAEDSRVVPGDKIFGILDSDSGIIIYSKQSKNLNKHGKDVNSYIDLTWDIDNSLTERFTARIMIDCKNQVGALAKISRAIGLSNANIENLKLVSRSSDFYKLDIDLGVYNLSHLNLMISSVRKLPVVHRVVRVMD</sequence>
<dbReference type="GO" id="GO:0015969">
    <property type="term" value="P:guanosine tetraphosphate metabolic process"/>
    <property type="evidence" value="ECO:0007669"/>
    <property type="project" value="InterPro"/>
</dbReference>
<dbReference type="InterPro" id="IPR045600">
    <property type="entry name" value="RelA/SpoT_AH_RIS"/>
</dbReference>
<dbReference type="InterPro" id="IPR012676">
    <property type="entry name" value="TGS-like"/>
</dbReference>
<keyword evidence="10" id="KW-0378">Hydrolase</keyword>
<dbReference type="InterPro" id="IPR033655">
    <property type="entry name" value="TGS_RelA/SpoT"/>
</dbReference>
<dbReference type="InterPro" id="IPR004095">
    <property type="entry name" value="TGS"/>
</dbReference>
<dbReference type="SUPFAM" id="SSF55021">
    <property type="entry name" value="ACT-like"/>
    <property type="match status" value="1"/>
</dbReference>
<dbReference type="SUPFAM" id="SSF81301">
    <property type="entry name" value="Nucleotidyltransferase"/>
    <property type="match status" value="1"/>
</dbReference>
<comment type="catalytic activity">
    <reaction evidence="5">
        <text>GTP + ATP = guanosine 3'-diphosphate 5'-triphosphate + AMP</text>
        <dbReference type="Rhea" id="RHEA:22088"/>
        <dbReference type="ChEBI" id="CHEBI:30616"/>
        <dbReference type="ChEBI" id="CHEBI:37565"/>
        <dbReference type="ChEBI" id="CHEBI:142410"/>
        <dbReference type="ChEBI" id="CHEBI:456215"/>
        <dbReference type="EC" id="2.7.6.5"/>
    </reaction>
</comment>
<dbReference type="CDD" id="cd04876">
    <property type="entry name" value="ACT_RelA-SpoT"/>
    <property type="match status" value="1"/>
</dbReference>
<accession>A0A368DPH3</accession>
<dbReference type="EMBL" id="QOQD01000010">
    <property type="protein sequence ID" value="RCL73105.1"/>
    <property type="molecule type" value="Genomic_DNA"/>
</dbReference>